<keyword evidence="2" id="KW-1185">Reference proteome</keyword>
<sequence>MPNLTARCKAVSSRRRAGRTTPAPLSPHSGGCGHRRMQEAALAQVGGKQVRSEVQKSEGGVDITTVDDAVQRGQPRWPAAHFEFGPGSDKEARHIEIAGENGCQQRAALLEGDGCHC</sequence>
<reference evidence="3" key="3">
    <citation type="submission" date="2025-08" db="UniProtKB">
        <authorList>
            <consortium name="RefSeq"/>
        </authorList>
    </citation>
    <scope>IDENTIFICATION</scope>
    <source>
        <strain evidence="3">NI907</strain>
    </source>
</reference>
<reference evidence="2 3" key="1">
    <citation type="journal article" date="2019" name="Mol. Biol. Evol.">
        <title>Blast fungal genomes show frequent chromosomal changes, gene gains and losses, and effector gene turnover.</title>
        <authorList>
            <person name="Gomez Luciano L.B."/>
            <person name="Jason Tsai I."/>
            <person name="Chuma I."/>
            <person name="Tosa Y."/>
            <person name="Chen Y.H."/>
            <person name="Li J.Y."/>
            <person name="Li M.Y."/>
            <person name="Jade Lu M.Y."/>
            <person name="Nakayashiki H."/>
            <person name="Li W.H."/>
        </authorList>
    </citation>
    <scope>NUCLEOTIDE SEQUENCE [LARGE SCALE GENOMIC DNA]</scope>
    <source>
        <strain evidence="2 3">NI907</strain>
    </source>
</reference>
<dbReference type="Proteomes" id="UP000515153">
    <property type="component" value="Chromosome VII"/>
</dbReference>
<name>A0A6P8AXS7_PYRGI</name>
<evidence type="ECO:0000313" key="2">
    <source>
        <dbReference type="Proteomes" id="UP000515153"/>
    </source>
</evidence>
<feature type="region of interest" description="Disordered" evidence="1">
    <location>
        <begin position="1"/>
        <end position="33"/>
    </location>
</feature>
<evidence type="ECO:0000256" key="1">
    <source>
        <dbReference type="SAM" id="MobiDB-lite"/>
    </source>
</evidence>
<proteinExistence type="predicted"/>
<protein>
    <submittedName>
        <fullName evidence="3">Uncharacterized protein</fullName>
    </submittedName>
</protein>
<dbReference type="GeneID" id="41965995"/>
<dbReference type="AlphaFoldDB" id="A0A6P8AXS7"/>
<gene>
    <name evidence="3" type="ORF">PgNI_11116</name>
</gene>
<accession>A0A6P8AXS7</accession>
<reference evidence="3" key="2">
    <citation type="submission" date="2019-10" db="EMBL/GenBank/DDBJ databases">
        <authorList>
            <consortium name="NCBI Genome Project"/>
        </authorList>
    </citation>
    <scope>NUCLEOTIDE SEQUENCE</scope>
    <source>
        <strain evidence="3">NI907</strain>
    </source>
</reference>
<organism evidence="2 3">
    <name type="scientific">Pyricularia grisea</name>
    <name type="common">Crabgrass-specific blast fungus</name>
    <name type="synonym">Magnaporthe grisea</name>
    <dbReference type="NCBI Taxonomy" id="148305"/>
    <lineage>
        <taxon>Eukaryota</taxon>
        <taxon>Fungi</taxon>
        <taxon>Dikarya</taxon>
        <taxon>Ascomycota</taxon>
        <taxon>Pezizomycotina</taxon>
        <taxon>Sordariomycetes</taxon>
        <taxon>Sordariomycetidae</taxon>
        <taxon>Magnaporthales</taxon>
        <taxon>Pyriculariaceae</taxon>
        <taxon>Pyricularia</taxon>
    </lineage>
</organism>
<feature type="region of interest" description="Disordered" evidence="1">
    <location>
        <begin position="41"/>
        <end position="60"/>
    </location>
</feature>
<evidence type="ECO:0000313" key="3">
    <source>
        <dbReference type="RefSeq" id="XP_030979720.1"/>
    </source>
</evidence>
<dbReference type="RefSeq" id="XP_030979720.1">
    <property type="nucleotide sequence ID" value="XM_031131090.1"/>
</dbReference>
<dbReference type="KEGG" id="pgri:PgNI_11116"/>